<evidence type="ECO:0000256" key="1">
    <source>
        <dbReference type="SAM" id="Phobius"/>
    </source>
</evidence>
<name>A0A2S7WM00_9FLAO</name>
<proteinExistence type="predicted"/>
<evidence type="ECO:0000313" key="2">
    <source>
        <dbReference type="EMBL" id="PQJ78645.1"/>
    </source>
</evidence>
<dbReference type="Pfam" id="PF19578">
    <property type="entry name" value="DUF6090"/>
    <property type="match status" value="1"/>
</dbReference>
<feature type="transmembrane region" description="Helical" evidence="1">
    <location>
        <begin position="21"/>
        <end position="42"/>
    </location>
</feature>
<keyword evidence="1" id="KW-0812">Transmembrane</keyword>
<reference evidence="2 3" key="1">
    <citation type="submission" date="2016-12" db="EMBL/GenBank/DDBJ databases">
        <title>Trade-off between light-utilization and light-protection in marine flavobacteria.</title>
        <authorList>
            <person name="Kumagai Y."/>
            <person name="Yoshizawa S."/>
            <person name="Kogure K."/>
            <person name="Iwasaki W."/>
        </authorList>
    </citation>
    <scope>NUCLEOTIDE SEQUENCE [LARGE SCALE GENOMIC DNA]</scope>
    <source>
        <strain evidence="2 3">NBRC 108759</strain>
    </source>
</reference>
<dbReference type="OrthoDB" id="822590at2"/>
<keyword evidence="1" id="KW-1133">Transmembrane helix</keyword>
<dbReference type="Proteomes" id="UP000238882">
    <property type="component" value="Unassembled WGS sequence"/>
</dbReference>
<dbReference type="EMBL" id="MSCN01000001">
    <property type="protein sequence ID" value="PQJ78645.1"/>
    <property type="molecule type" value="Genomic_DNA"/>
</dbReference>
<keyword evidence="1" id="KW-0472">Membrane</keyword>
<dbReference type="AlphaFoldDB" id="A0A2S7WM00"/>
<organism evidence="2 3">
    <name type="scientific">Polaribacter porphyrae</name>
    <dbReference type="NCBI Taxonomy" id="1137780"/>
    <lineage>
        <taxon>Bacteria</taxon>
        <taxon>Pseudomonadati</taxon>
        <taxon>Bacteroidota</taxon>
        <taxon>Flavobacteriia</taxon>
        <taxon>Flavobacteriales</taxon>
        <taxon>Flavobacteriaceae</taxon>
    </lineage>
</organism>
<comment type="caution">
    <text evidence="2">The sequence shown here is derived from an EMBL/GenBank/DDBJ whole genome shotgun (WGS) entry which is preliminary data.</text>
</comment>
<gene>
    <name evidence="2" type="ORF">BTO18_05335</name>
</gene>
<dbReference type="RefSeq" id="WP_105015235.1">
    <property type="nucleotide sequence ID" value="NZ_MSCN01000001.1"/>
</dbReference>
<sequence>MIKFFRKIRQKLVVENRFNKYLLYAIGEIILVVIGILIALQINNWNESNKEKKQEKAILSNIHREFKQNKKALLTDLKTNNNAFNSGLKLMELMGKTQSKIKMYNTDSLIYSIVEFNSFNPSESAISDLLQSGRLQLLSNEKLKDQLYEWSRIMTKAKENYQGFDSKVENDLMPYLTKYYSLKDIDKYGFLKWKKSSILKVDKLKVFQDIEFENLIDDALFRLKVYNTTLHNASLIIDHILNETKK</sequence>
<evidence type="ECO:0000313" key="3">
    <source>
        <dbReference type="Proteomes" id="UP000238882"/>
    </source>
</evidence>
<dbReference type="InterPro" id="IPR045749">
    <property type="entry name" value="DUF6090"/>
</dbReference>
<accession>A0A2S7WM00</accession>
<keyword evidence="3" id="KW-1185">Reference proteome</keyword>
<protein>
    <submittedName>
        <fullName evidence="2">Uncharacterized protein</fullName>
    </submittedName>
</protein>